<dbReference type="InterPro" id="IPR000719">
    <property type="entry name" value="Prot_kinase_dom"/>
</dbReference>
<reference evidence="8" key="1">
    <citation type="journal article" date="2019" name="Int. J. Syst. Evol. Microbiol.">
        <title>The Global Catalogue of Microorganisms (GCM) 10K type strain sequencing project: providing services to taxonomists for standard genome sequencing and annotation.</title>
        <authorList>
            <consortium name="The Broad Institute Genomics Platform"/>
            <consortium name="The Broad Institute Genome Sequencing Center for Infectious Disease"/>
            <person name="Wu L."/>
            <person name="Ma J."/>
        </authorList>
    </citation>
    <scope>NUCLEOTIDE SEQUENCE [LARGE SCALE GENOMIC DNA]</scope>
    <source>
        <strain evidence="8">JCM 30346</strain>
    </source>
</reference>
<dbReference type="Proteomes" id="UP001596137">
    <property type="component" value="Unassembled WGS sequence"/>
</dbReference>
<evidence type="ECO:0000256" key="1">
    <source>
        <dbReference type="ARBA" id="ARBA00022679"/>
    </source>
</evidence>
<comment type="caution">
    <text evidence="7">The sequence shown here is derived from an EMBL/GenBank/DDBJ whole genome shotgun (WGS) entry which is preliminary data.</text>
</comment>
<dbReference type="PROSITE" id="PS50011">
    <property type="entry name" value="PROTEIN_KINASE_DOM"/>
    <property type="match status" value="1"/>
</dbReference>
<sequence length="693" mass="74045">MPQVLPLQSDDPSELGAYHIVGRIGEGARSTVYLAKGPQSDHVALKLLHADTHGTEGFLAKVEELRQVSAFCTAQVLETGQYGDRPYVVNEYIDGPTLQAAVDADGPLRGPALHRLAIGTMTALVAIHQVGIVHREFSPGSVLLGPDGPRVIDFGIAQALDAGMESTTRSVGTPAYLTPEQLEGVPVGPAADMFAWGATILFAASGRAPFEAGSMSATINRVLRDEPDLSVLDDDLLNLVAGCLAKDPARRPTASEALLRLVGHSQILATLEAVPAAPAPVAASPAGVPVQPTPLRSAPPPDPGSRVDFLPPPPARRNGSRRGLVLGAAAVAIAVLSGGSVYALTAGRTPAAPTPAPTVQAAAPTPLPAPSASVIQASPSPPAKATTDLKLPGVRITTHENPSDPVQLVSYFVQDLDKKQYATYVRDPGKDTFTAVARNAEFGDPVVSPDGTWTAINPWLKFATSSYDNVVFVNRKTGEKFSVDTLKQPLRGLAGTWSRDSTRFLLTIYTIDSKKDTQYPQGFVTVDVRTRKATVVMTDDKRDGYGNFDWSPDGTSVAGAYEKKKDPRFGLRFRTLDGQVGRTMPWVGLIPGSGLFSPSGTSFYSYCPPTSKGESNVCVWNLASGNRTATIPSVADESSIQGWWDEHHLIVYDPRKDTKKYVVIDFHGKVQRTLVEVDKRDAKIAQQLRFVPR</sequence>
<keyword evidence="8" id="KW-1185">Reference proteome</keyword>
<dbReference type="InterPro" id="IPR011042">
    <property type="entry name" value="6-blade_b-propeller_TolB-like"/>
</dbReference>
<evidence type="ECO:0000256" key="2">
    <source>
        <dbReference type="ARBA" id="ARBA00022741"/>
    </source>
</evidence>
<dbReference type="Pfam" id="PF00069">
    <property type="entry name" value="Pkinase"/>
    <property type="match status" value="1"/>
</dbReference>
<feature type="domain" description="Protein kinase" evidence="6">
    <location>
        <begin position="18"/>
        <end position="267"/>
    </location>
</feature>
<protein>
    <submittedName>
        <fullName evidence="7">Protein kinase</fullName>
    </submittedName>
</protein>
<proteinExistence type="predicted"/>
<dbReference type="Gene3D" id="2.120.10.30">
    <property type="entry name" value="TolB, C-terminal domain"/>
    <property type="match status" value="1"/>
</dbReference>
<dbReference type="CDD" id="cd14014">
    <property type="entry name" value="STKc_PknB_like"/>
    <property type="match status" value="1"/>
</dbReference>
<dbReference type="InterPro" id="IPR011009">
    <property type="entry name" value="Kinase-like_dom_sf"/>
</dbReference>
<gene>
    <name evidence="7" type="ORF">ACFP1K_02285</name>
</gene>
<keyword evidence="4" id="KW-0067">ATP-binding</keyword>
<dbReference type="RefSeq" id="WP_380746557.1">
    <property type="nucleotide sequence ID" value="NZ_JBHSRF010000002.1"/>
</dbReference>
<keyword evidence="3 7" id="KW-0418">Kinase</keyword>
<accession>A0ABW1N9S6</accession>
<evidence type="ECO:0000256" key="3">
    <source>
        <dbReference type="ARBA" id="ARBA00022777"/>
    </source>
</evidence>
<dbReference type="SUPFAM" id="SSF82171">
    <property type="entry name" value="DPP6 N-terminal domain-like"/>
    <property type="match status" value="1"/>
</dbReference>
<name>A0ABW1N9S6_9ACTN</name>
<evidence type="ECO:0000256" key="5">
    <source>
        <dbReference type="SAM" id="MobiDB-lite"/>
    </source>
</evidence>
<dbReference type="GO" id="GO:0016301">
    <property type="term" value="F:kinase activity"/>
    <property type="evidence" value="ECO:0007669"/>
    <property type="project" value="UniProtKB-KW"/>
</dbReference>
<dbReference type="SUPFAM" id="SSF56112">
    <property type="entry name" value="Protein kinase-like (PK-like)"/>
    <property type="match status" value="1"/>
</dbReference>
<organism evidence="7 8">
    <name type="scientific">Sphaerisporangium aureirubrum</name>
    <dbReference type="NCBI Taxonomy" id="1544736"/>
    <lineage>
        <taxon>Bacteria</taxon>
        <taxon>Bacillati</taxon>
        <taxon>Actinomycetota</taxon>
        <taxon>Actinomycetes</taxon>
        <taxon>Streptosporangiales</taxon>
        <taxon>Streptosporangiaceae</taxon>
        <taxon>Sphaerisporangium</taxon>
    </lineage>
</organism>
<evidence type="ECO:0000313" key="8">
    <source>
        <dbReference type="Proteomes" id="UP001596137"/>
    </source>
</evidence>
<feature type="compositionally biased region" description="Low complexity" evidence="5">
    <location>
        <begin position="281"/>
        <end position="290"/>
    </location>
</feature>
<evidence type="ECO:0000256" key="4">
    <source>
        <dbReference type="ARBA" id="ARBA00022840"/>
    </source>
</evidence>
<dbReference type="Gene3D" id="3.30.200.20">
    <property type="entry name" value="Phosphorylase Kinase, domain 1"/>
    <property type="match status" value="1"/>
</dbReference>
<keyword evidence="2" id="KW-0547">Nucleotide-binding</keyword>
<dbReference type="PANTHER" id="PTHR43289">
    <property type="entry name" value="MITOGEN-ACTIVATED PROTEIN KINASE KINASE KINASE 20-RELATED"/>
    <property type="match status" value="1"/>
</dbReference>
<dbReference type="PANTHER" id="PTHR43289:SF34">
    <property type="entry name" value="SERINE_THREONINE-PROTEIN KINASE YBDM-RELATED"/>
    <property type="match status" value="1"/>
</dbReference>
<keyword evidence="1" id="KW-0808">Transferase</keyword>
<dbReference type="Gene3D" id="1.10.510.10">
    <property type="entry name" value="Transferase(Phosphotransferase) domain 1"/>
    <property type="match status" value="1"/>
</dbReference>
<feature type="region of interest" description="Disordered" evidence="5">
    <location>
        <begin position="350"/>
        <end position="387"/>
    </location>
</feature>
<evidence type="ECO:0000313" key="7">
    <source>
        <dbReference type="EMBL" id="MFC6079971.1"/>
    </source>
</evidence>
<evidence type="ECO:0000259" key="6">
    <source>
        <dbReference type="PROSITE" id="PS50011"/>
    </source>
</evidence>
<feature type="compositionally biased region" description="Low complexity" evidence="5">
    <location>
        <begin position="350"/>
        <end position="364"/>
    </location>
</feature>
<dbReference type="EMBL" id="JBHSRF010000002">
    <property type="protein sequence ID" value="MFC6079971.1"/>
    <property type="molecule type" value="Genomic_DNA"/>
</dbReference>
<feature type="region of interest" description="Disordered" evidence="5">
    <location>
        <begin position="281"/>
        <end position="318"/>
    </location>
</feature>